<dbReference type="Pfam" id="PF10316">
    <property type="entry name" value="7TM_GPCR_Srbc"/>
    <property type="match status" value="1"/>
</dbReference>
<feature type="transmembrane region" description="Helical" evidence="1">
    <location>
        <begin position="176"/>
        <end position="199"/>
    </location>
</feature>
<proteinExistence type="predicted"/>
<protein>
    <submittedName>
        <fullName evidence="2">Uncharacterized protein</fullName>
    </submittedName>
</protein>
<feature type="transmembrane region" description="Helical" evidence="1">
    <location>
        <begin position="84"/>
        <end position="106"/>
    </location>
</feature>
<feature type="transmembrane region" description="Helical" evidence="1">
    <location>
        <begin position="127"/>
        <end position="147"/>
    </location>
</feature>
<evidence type="ECO:0000313" key="2">
    <source>
        <dbReference type="EMBL" id="CAD2182778.1"/>
    </source>
</evidence>
<evidence type="ECO:0000313" key="3">
    <source>
        <dbReference type="Proteomes" id="UP000580250"/>
    </source>
</evidence>
<sequence>MDMIKNGWIPLSQYIFIFIVSTISSLIICFALWMIRYLTKKNNFECAPSLLVYLFSLLFSSFCLSIQYFLLLAFTFFSKTTTKIIFWTGLFPGSLLPAAPVSVLFLSLDRLLIVLTPHIYFKKAPKFILALASLTTIFILFFINLIVNYLERPLNEISDCISFGCLTSDASRLIYAINRLVVALPNFISGSIFLVILFAHRRRFEKQFGNNKQKIKENISLNKSKRMGNRLALWVVIFEFLLDLLPNTINFLLTAFFDINISVYVGAFRSLTFCLNSLFASSTHTKILWHIFSSSKIIPSSKTINGRPTIQQNNLFKNTSNNNNLPGIINPENN</sequence>
<keyword evidence="1" id="KW-1133">Transmembrane helix</keyword>
<feature type="transmembrane region" description="Helical" evidence="1">
    <location>
        <begin position="231"/>
        <end position="253"/>
    </location>
</feature>
<dbReference type="InterPro" id="IPR019420">
    <property type="entry name" value="7TM_GPCR_serpentine_rcpt_Srbc"/>
</dbReference>
<gene>
    <name evidence="2" type="ORF">MENT_LOCUS35023</name>
</gene>
<keyword evidence="1" id="KW-0812">Transmembrane</keyword>
<name>A0A6V7W7T5_MELEN</name>
<dbReference type="EMBL" id="CAJEWN010000444">
    <property type="protein sequence ID" value="CAD2182778.1"/>
    <property type="molecule type" value="Genomic_DNA"/>
</dbReference>
<accession>A0A6V7W7T5</accession>
<keyword evidence="1" id="KW-0472">Membrane</keyword>
<feature type="transmembrane region" description="Helical" evidence="1">
    <location>
        <begin position="15"/>
        <end position="38"/>
    </location>
</feature>
<feature type="transmembrane region" description="Helical" evidence="1">
    <location>
        <begin position="50"/>
        <end position="78"/>
    </location>
</feature>
<evidence type="ECO:0000256" key="1">
    <source>
        <dbReference type="SAM" id="Phobius"/>
    </source>
</evidence>
<organism evidence="2 3">
    <name type="scientific">Meloidogyne enterolobii</name>
    <name type="common">Root-knot nematode worm</name>
    <name type="synonym">Meloidogyne mayaguensis</name>
    <dbReference type="NCBI Taxonomy" id="390850"/>
    <lineage>
        <taxon>Eukaryota</taxon>
        <taxon>Metazoa</taxon>
        <taxon>Ecdysozoa</taxon>
        <taxon>Nematoda</taxon>
        <taxon>Chromadorea</taxon>
        <taxon>Rhabditida</taxon>
        <taxon>Tylenchina</taxon>
        <taxon>Tylenchomorpha</taxon>
        <taxon>Tylenchoidea</taxon>
        <taxon>Meloidogynidae</taxon>
        <taxon>Meloidogyninae</taxon>
        <taxon>Meloidogyne</taxon>
    </lineage>
</organism>
<dbReference type="Proteomes" id="UP000580250">
    <property type="component" value="Unassembled WGS sequence"/>
</dbReference>
<dbReference type="OrthoDB" id="5873799at2759"/>
<dbReference type="AlphaFoldDB" id="A0A6V7W7T5"/>
<reference evidence="2 3" key="1">
    <citation type="submission" date="2020-08" db="EMBL/GenBank/DDBJ databases">
        <authorList>
            <person name="Koutsovoulos G."/>
            <person name="Danchin GJ E."/>
        </authorList>
    </citation>
    <scope>NUCLEOTIDE SEQUENCE [LARGE SCALE GENOMIC DNA]</scope>
</reference>
<comment type="caution">
    <text evidence="2">The sequence shown here is derived from an EMBL/GenBank/DDBJ whole genome shotgun (WGS) entry which is preliminary data.</text>
</comment>
<dbReference type="Gene3D" id="1.20.1070.10">
    <property type="entry name" value="Rhodopsin 7-helix transmembrane proteins"/>
    <property type="match status" value="1"/>
</dbReference>